<comment type="catalytic activity">
    <reaction evidence="1 7">
        <text>Cleavage of hydrophobic, N-terminal signal or leader sequences from secreted and periplasmic proteins.</text>
        <dbReference type="EC" id="3.4.21.89"/>
    </reaction>
</comment>
<dbReference type="PROSITE" id="PS00760">
    <property type="entry name" value="SPASE_I_2"/>
    <property type="match status" value="1"/>
</dbReference>
<gene>
    <name evidence="10" type="primary">lepB</name>
    <name evidence="10" type="ORF">VST7929_02298</name>
</gene>
<dbReference type="PANTHER" id="PTHR43390">
    <property type="entry name" value="SIGNAL PEPTIDASE I"/>
    <property type="match status" value="1"/>
</dbReference>
<name>A0ABM8ZVK2_9VIBR</name>
<evidence type="ECO:0000313" key="11">
    <source>
        <dbReference type="Proteomes" id="UP000838672"/>
    </source>
</evidence>
<comment type="caution">
    <text evidence="10">The sequence shown here is derived from an EMBL/GenBank/DDBJ whole genome shotgun (WGS) entry which is preliminary data.</text>
</comment>
<sequence length="298" mass="33773">MANTFSLILTLLTLATGIVWALDKFRFAPARALKRAQAKAELGEQVDEKTLDKLVPIPSWIETPASVFPVLAFVLILRSFIYEPFQIPSGSMMPTLLEGDFILVEKFAYGLRDPVFRHKLVKTGEPEHGDVVVFKFPPEPNTDYIKRVIGLPGDTVRYSRDKRLCVQPKGDHTCHILPQSQQQPSGFYQDGVMLTEQTEKQGDRAYQILKNPAVETPVMNYRPIPGRGEWVVPEGYYFVMGDNRDNSFDSRFWGFVPEGNLVGKAVAIWTSFEFNRPKESVLSFVPSNIRFERIGAIE</sequence>
<dbReference type="Pfam" id="PF10502">
    <property type="entry name" value="Peptidase_S26"/>
    <property type="match status" value="1"/>
</dbReference>
<dbReference type="PROSITE" id="PS00761">
    <property type="entry name" value="SPASE_I_3"/>
    <property type="match status" value="1"/>
</dbReference>
<dbReference type="PANTHER" id="PTHR43390:SF1">
    <property type="entry name" value="CHLOROPLAST PROCESSING PEPTIDASE"/>
    <property type="match status" value="1"/>
</dbReference>
<evidence type="ECO:0000256" key="6">
    <source>
        <dbReference type="ARBA" id="ARBA00022801"/>
    </source>
</evidence>
<evidence type="ECO:0000259" key="9">
    <source>
        <dbReference type="Pfam" id="PF10502"/>
    </source>
</evidence>
<evidence type="ECO:0000256" key="2">
    <source>
        <dbReference type="ARBA" id="ARBA00009370"/>
    </source>
</evidence>
<evidence type="ECO:0000256" key="3">
    <source>
        <dbReference type="ARBA" id="ARBA00013208"/>
    </source>
</evidence>
<dbReference type="GO" id="GO:0009003">
    <property type="term" value="F:signal peptidase activity"/>
    <property type="evidence" value="ECO:0007669"/>
    <property type="project" value="UniProtKB-EC"/>
</dbReference>
<organism evidence="10 11">
    <name type="scientific">Vibrio stylophorae</name>
    <dbReference type="NCBI Taxonomy" id="659351"/>
    <lineage>
        <taxon>Bacteria</taxon>
        <taxon>Pseudomonadati</taxon>
        <taxon>Pseudomonadota</taxon>
        <taxon>Gammaproteobacteria</taxon>
        <taxon>Vibrionales</taxon>
        <taxon>Vibrionaceae</taxon>
        <taxon>Vibrio</taxon>
    </lineage>
</organism>
<dbReference type="Proteomes" id="UP000838672">
    <property type="component" value="Unassembled WGS sequence"/>
</dbReference>
<evidence type="ECO:0000256" key="8">
    <source>
        <dbReference type="RuleBase" id="RU362042"/>
    </source>
</evidence>
<dbReference type="CDD" id="cd06530">
    <property type="entry name" value="S26_SPase_I"/>
    <property type="match status" value="1"/>
</dbReference>
<dbReference type="PRINTS" id="PR00727">
    <property type="entry name" value="LEADERPTASE"/>
</dbReference>
<dbReference type="RefSeq" id="WP_237466911.1">
    <property type="nucleotide sequence ID" value="NZ_CAKLDI010000001.1"/>
</dbReference>
<dbReference type="SUPFAM" id="SSF51306">
    <property type="entry name" value="LexA/Signal peptidase"/>
    <property type="match status" value="1"/>
</dbReference>
<dbReference type="InterPro" id="IPR019758">
    <property type="entry name" value="Pept_S26A_signal_pept_1_CS"/>
</dbReference>
<dbReference type="Gene3D" id="2.10.109.10">
    <property type="entry name" value="Umud Fragment, subunit A"/>
    <property type="match status" value="1"/>
</dbReference>
<dbReference type="NCBIfam" id="TIGR02227">
    <property type="entry name" value="sigpep_I_bact"/>
    <property type="match status" value="1"/>
</dbReference>
<keyword evidence="6 7" id="KW-0378">Hydrolase</keyword>
<keyword evidence="5 7" id="KW-0645">Protease</keyword>
<comment type="subcellular location">
    <subcellularLocation>
        <location evidence="8">Membrane</location>
        <topology evidence="8">Multi-pass membrane protein</topology>
    </subcellularLocation>
</comment>
<dbReference type="PROSITE" id="PS00501">
    <property type="entry name" value="SPASE_I_1"/>
    <property type="match status" value="1"/>
</dbReference>
<keyword evidence="11" id="KW-1185">Reference proteome</keyword>
<proteinExistence type="inferred from homology"/>
<dbReference type="InterPro" id="IPR000223">
    <property type="entry name" value="Pept_S26A_signal_pept_1"/>
</dbReference>
<dbReference type="InterPro" id="IPR019756">
    <property type="entry name" value="Pept_S26A_signal_pept_1_Ser-AS"/>
</dbReference>
<protein>
    <recommendedName>
        <fullName evidence="4 7">Signal peptidase I</fullName>
        <ecNumber evidence="3 7">3.4.21.89</ecNumber>
    </recommendedName>
</protein>
<evidence type="ECO:0000256" key="4">
    <source>
        <dbReference type="ARBA" id="ARBA00019232"/>
    </source>
</evidence>
<feature type="domain" description="Peptidase S26" evidence="9">
    <location>
        <begin position="61"/>
        <end position="269"/>
    </location>
</feature>
<dbReference type="InterPro" id="IPR019533">
    <property type="entry name" value="Peptidase_S26"/>
</dbReference>
<evidence type="ECO:0000313" key="10">
    <source>
        <dbReference type="EMBL" id="CAH0534367.1"/>
    </source>
</evidence>
<evidence type="ECO:0000256" key="1">
    <source>
        <dbReference type="ARBA" id="ARBA00000677"/>
    </source>
</evidence>
<dbReference type="EMBL" id="CAKLDI010000001">
    <property type="protein sequence ID" value="CAH0534367.1"/>
    <property type="molecule type" value="Genomic_DNA"/>
</dbReference>
<dbReference type="InterPro" id="IPR036286">
    <property type="entry name" value="LexA/Signal_pep-like_sf"/>
</dbReference>
<reference evidence="10" key="1">
    <citation type="submission" date="2021-11" db="EMBL/GenBank/DDBJ databases">
        <authorList>
            <person name="Rodrigo-Torres L."/>
            <person name="Arahal R. D."/>
            <person name="Lucena T."/>
        </authorList>
    </citation>
    <scope>NUCLEOTIDE SEQUENCE</scope>
    <source>
        <strain evidence="10">CECT 7929</strain>
    </source>
</reference>
<evidence type="ECO:0000256" key="7">
    <source>
        <dbReference type="RuleBase" id="RU003993"/>
    </source>
</evidence>
<dbReference type="EC" id="3.4.21.89" evidence="3 7"/>
<comment type="similarity">
    <text evidence="2 8">Belongs to the peptidase S26 family.</text>
</comment>
<dbReference type="InterPro" id="IPR019757">
    <property type="entry name" value="Pept_S26A_signal_pept_1_Lys-AS"/>
</dbReference>
<evidence type="ECO:0000256" key="5">
    <source>
        <dbReference type="ARBA" id="ARBA00022670"/>
    </source>
</evidence>
<accession>A0ABM8ZVK2</accession>